<name>A0AAP2GS21_9BACT</name>
<gene>
    <name evidence="1" type="ORF">KK062_23530</name>
</gene>
<reference evidence="1 2" key="1">
    <citation type="submission" date="2021-05" db="EMBL/GenBank/DDBJ databases">
        <title>A Polyphasic approach of four new species of the genus Ohtaekwangia: Ohtaekwangia histidinii sp. nov., Ohtaekwangia cretensis sp. nov., Ohtaekwangia indiensis sp. nov., Ohtaekwangia reichenbachii sp. nov. from diverse environment.</title>
        <authorList>
            <person name="Octaviana S."/>
        </authorList>
    </citation>
    <scope>NUCLEOTIDE SEQUENCE [LARGE SCALE GENOMIC DNA]</scope>
    <source>
        <strain evidence="1 2">PWU5</strain>
    </source>
</reference>
<proteinExistence type="predicted"/>
<sequence>MCDKITNHLRNKDYKYHCEHVSFEGGHYVMKKHFDKVFEFAEKHHPIGP</sequence>
<organism evidence="1 2">
    <name type="scientific">Dawidia cretensis</name>
    <dbReference type="NCBI Taxonomy" id="2782350"/>
    <lineage>
        <taxon>Bacteria</taxon>
        <taxon>Pseudomonadati</taxon>
        <taxon>Bacteroidota</taxon>
        <taxon>Cytophagia</taxon>
        <taxon>Cytophagales</taxon>
        <taxon>Chryseotaleaceae</taxon>
        <taxon>Dawidia</taxon>
    </lineage>
</organism>
<comment type="caution">
    <text evidence="1">The sequence shown here is derived from an EMBL/GenBank/DDBJ whole genome shotgun (WGS) entry which is preliminary data.</text>
</comment>
<protein>
    <submittedName>
        <fullName evidence="1">Uncharacterized protein</fullName>
    </submittedName>
</protein>
<dbReference type="AlphaFoldDB" id="A0AAP2GS21"/>
<dbReference type="Proteomes" id="UP001319080">
    <property type="component" value="Unassembled WGS sequence"/>
</dbReference>
<accession>A0AAP2GS21</accession>
<dbReference type="EMBL" id="JAHESE010000030">
    <property type="protein sequence ID" value="MBT1711236.1"/>
    <property type="molecule type" value="Genomic_DNA"/>
</dbReference>
<evidence type="ECO:0000313" key="1">
    <source>
        <dbReference type="EMBL" id="MBT1711236.1"/>
    </source>
</evidence>
<keyword evidence="2" id="KW-1185">Reference proteome</keyword>
<evidence type="ECO:0000313" key="2">
    <source>
        <dbReference type="Proteomes" id="UP001319080"/>
    </source>
</evidence>